<proteinExistence type="predicted"/>
<name>A0A2S4V6C4_9BASI</name>
<keyword evidence="2" id="KW-1185">Reference proteome</keyword>
<dbReference type="EMBL" id="PKSM01000176">
    <property type="protein sequence ID" value="POW05037.1"/>
    <property type="molecule type" value="Genomic_DNA"/>
</dbReference>
<dbReference type="AlphaFoldDB" id="A0A2S4V6C4"/>
<reference evidence="1 2" key="1">
    <citation type="submission" date="2017-12" db="EMBL/GenBank/DDBJ databases">
        <title>Gene loss provides genomic basis for host adaptation in cereal stripe rust fungi.</title>
        <authorList>
            <person name="Xia C."/>
        </authorList>
    </citation>
    <scope>NUCLEOTIDE SEQUENCE [LARGE SCALE GENOMIC DNA]</scope>
    <source>
        <strain evidence="1 2">93TX-2</strain>
    </source>
</reference>
<evidence type="ECO:0000313" key="2">
    <source>
        <dbReference type="Proteomes" id="UP000238274"/>
    </source>
</evidence>
<organism evidence="1 2">
    <name type="scientific">Puccinia striiformis</name>
    <dbReference type="NCBI Taxonomy" id="27350"/>
    <lineage>
        <taxon>Eukaryota</taxon>
        <taxon>Fungi</taxon>
        <taxon>Dikarya</taxon>
        <taxon>Basidiomycota</taxon>
        <taxon>Pucciniomycotina</taxon>
        <taxon>Pucciniomycetes</taxon>
        <taxon>Pucciniales</taxon>
        <taxon>Pucciniaceae</taxon>
        <taxon>Puccinia</taxon>
    </lineage>
</organism>
<accession>A0A2S4V6C4</accession>
<reference evidence="2" key="3">
    <citation type="journal article" date="2018" name="Mol. Plant Microbe Interact.">
        <title>Genome sequence resources for the wheat stripe rust pathogen (Puccinia striiformis f. sp. tritici) and the barley stripe rust pathogen (Puccinia striiformis f. sp. hordei).</title>
        <authorList>
            <person name="Xia C."/>
            <person name="Wang M."/>
            <person name="Yin C."/>
            <person name="Cornejo O.E."/>
            <person name="Hulbert S.H."/>
            <person name="Chen X."/>
        </authorList>
    </citation>
    <scope>NUCLEOTIDE SEQUENCE [LARGE SCALE GENOMIC DNA]</scope>
    <source>
        <strain evidence="2">93TX-2</strain>
    </source>
</reference>
<sequence length="84" mass="9342">AATCAQITALQEEVAAGRAEAQLCHLQLVALRDKTQANHRQTYQQMDKVIESTNQRLDHLKATNCNWVLSGRQAAQCFLPPPAR</sequence>
<dbReference type="VEuPathDB" id="FungiDB:PSHT_10970"/>
<reference evidence="2" key="2">
    <citation type="journal article" date="2018" name="BMC Genomics">
        <title>Genomic insights into host adaptation between the wheat stripe rust pathogen (Puccinia striiformis f. sp. tritici) and the barley stripe rust pathogen (Puccinia striiformis f. sp. hordei).</title>
        <authorList>
            <person name="Xia C."/>
            <person name="Wang M."/>
            <person name="Yin C."/>
            <person name="Cornejo O.E."/>
            <person name="Hulbert S.H."/>
            <person name="Chen X."/>
        </authorList>
    </citation>
    <scope>NUCLEOTIDE SEQUENCE [LARGE SCALE GENOMIC DNA]</scope>
    <source>
        <strain evidence="2">93TX-2</strain>
    </source>
</reference>
<dbReference type="Proteomes" id="UP000238274">
    <property type="component" value="Unassembled WGS sequence"/>
</dbReference>
<feature type="non-terminal residue" evidence="1">
    <location>
        <position position="1"/>
    </location>
</feature>
<dbReference type="VEuPathDB" id="FungiDB:PSTT_01249"/>
<comment type="caution">
    <text evidence="1">The sequence shown here is derived from an EMBL/GenBank/DDBJ whole genome shotgun (WGS) entry which is preliminary data.</text>
</comment>
<protein>
    <submittedName>
        <fullName evidence="1">Uncharacterized protein</fullName>
    </submittedName>
</protein>
<evidence type="ECO:0000313" key="1">
    <source>
        <dbReference type="EMBL" id="POW05037.1"/>
    </source>
</evidence>
<gene>
    <name evidence="1" type="ORF">PSHT_10970</name>
</gene>